<comment type="similarity">
    <text evidence="2">Belongs to the autoinducer-2 exporter (AI-2E) (TC 2.A.86) family.</text>
</comment>
<dbReference type="RefSeq" id="WP_073067628.1">
    <property type="nucleotide sequence ID" value="NZ_FQUS01000025.1"/>
</dbReference>
<dbReference type="GO" id="GO:0016020">
    <property type="term" value="C:membrane"/>
    <property type="evidence" value="ECO:0007669"/>
    <property type="project" value="UniProtKB-SubCell"/>
</dbReference>
<feature type="transmembrane region" description="Helical" evidence="6">
    <location>
        <begin position="43"/>
        <end position="60"/>
    </location>
</feature>
<dbReference type="EMBL" id="FQUS01000025">
    <property type="protein sequence ID" value="SHG33759.1"/>
    <property type="molecule type" value="Genomic_DNA"/>
</dbReference>
<feature type="transmembrane region" description="Helical" evidence="6">
    <location>
        <begin position="19"/>
        <end position="37"/>
    </location>
</feature>
<dbReference type="OrthoDB" id="5761230at2"/>
<feature type="transmembrane region" description="Helical" evidence="6">
    <location>
        <begin position="234"/>
        <end position="257"/>
    </location>
</feature>
<comment type="subcellular location">
    <subcellularLocation>
        <location evidence="1">Membrane</location>
        <topology evidence="1">Multi-pass membrane protein</topology>
    </subcellularLocation>
</comment>
<protein>
    <submittedName>
        <fullName evidence="7">Predicted PurR-regulated permease PerM</fullName>
    </submittedName>
</protein>
<keyword evidence="8" id="KW-1185">Reference proteome</keyword>
<dbReference type="PANTHER" id="PTHR21716:SF62">
    <property type="entry name" value="TRANSPORT PROTEIN YDBI-RELATED"/>
    <property type="match status" value="1"/>
</dbReference>
<reference evidence="7 8" key="1">
    <citation type="submission" date="2016-11" db="EMBL/GenBank/DDBJ databases">
        <authorList>
            <person name="Jaros S."/>
            <person name="Januszkiewicz K."/>
            <person name="Wedrychowicz H."/>
        </authorList>
    </citation>
    <scope>NUCLEOTIDE SEQUENCE [LARGE SCALE GENOMIC DNA]</scope>
    <source>
        <strain evidence="7 8">DSM 21986</strain>
    </source>
</reference>
<feature type="transmembrane region" description="Helical" evidence="6">
    <location>
        <begin position="156"/>
        <end position="182"/>
    </location>
</feature>
<proteinExistence type="inferred from homology"/>
<organism evidence="7 8">
    <name type="scientific">Fodinibius roseus</name>
    <dbReference type="NCBI Taxonomy" id="1194090"/>
    <lineage>
        <taxon>Bacteria</taxon>
        <taxon>Pseudomonadati</taxon>
        <taxon>Balneolota</taxon>
        <taxon>Balneolia</taxon>
        <taxon>Balneolales</taxon>
        <taxon>Balneolaceae</taxon>
        <taxon>Fodinibius</taxon>
    </lineage>
</organism>
<feature type="transmembrane region" description="Helical" evidence="6">
    <location>
        <begin position="321"/>
        <end position="345"/>
    </location>
</feature>
<keyword evidence="4 6" id="KW-1133">Transmembrane helix</keyword>
<evidence type="ECO:0000256" key="5">
    <source>
        <dbReference type="ARBA" id="ARBA00023136"/>
    </source>
</evidence>
<keyword evidence="3 6" id="KW-0812">Transmembrane</keyword>
<dbReference type="PANTHER" id="PTHR21716">
    <property type="entry name" value="TRANSMEMBRANE PROTEIN"/>
    <property type="match status" value="1"/>
</dbReference>
<evidence type="ECO:0000256" key="4">
    <source>
        <dbReference type="ARBA" id="ARBA00022989"/>
    </source>
</evidence>
<dbReference type="Proteomes" id="UP000184041">
    <property type="component" value="Unassembled WGS sequence"/>
</dbReference>
<accession>A0A1M5J0C9</accession>
<evidence type="ECO:0000256" key="2">
    <source>
        <dbReference type="ARBA" id="ARBA00009773"/>
    </source>
</evidence>
<gene>
    <name evidence="7" type="ORF">SAMN05443144_12525</name>
</gene>
<name>A0A1M5J0C9_9BACT</name>
<evidence type="ECO:0000313" key="8">
    <source>
        <dbReference type="Proteomes" id="UP000184041"/>
    </source>
</evidence>
<dbReference type="Pfam" id="PF01594">
    <property type="entry name" value="AI-2E_transport"/>
    <property type="match status" value="1"/>
</dbReference>
<keyword evidence="5 6" id="KW-0472">Membrane</keyword>
<dbReference type="STRING" id="1194090.SAMN05443144_12525"/>
<evidence type="ECO:0000256" key="6">
    <source>
        <dbReference type="SAM" id="Phobius"/>
    </source>
</evidence>
<dbReference type="InterPro" id="IPR002549">
    <property type="entry name" value="AI-2E-like"/>
</dbReference>
<evidence type="ECO:0000313" key="7">
    <source>
        <dbReference type="EMBL" id="SHG33759.1"/>
    </source>
</evidence>
<dbReference type="AlphaFoldDB" id="A0A1M5J0C9"/>
<evidence type="ECO:0000256" key="1">
    <source>
        <dbReference type="ARBA" id="ARBA00004141"/>
    </source>
</evidence>
<evidence type="ECO:0000256" key="3">
    <source>
        <dbReference type="ARBA" id="ARBA00022692"/>
    </source>
</evidence>
<sequence>MESQDTSDNDSTYSFLKKVLIFVLIALAVTLLVMFVGRAIDTLLVIFAGILLGTIFRAARDFIHQKLQFSRSISLALVLVSFLALVAGLSYVLGPHIANQADTFYRQIPETWEMTKEHISQFEWGRELAQENPNFADFFEDETEGTGEDYDMTKSILGYLSATATIIAALVLVFVIAVYIAAEPTLYTEGFLRMFPKDRRKRVVDIMNEIALTMQWWMVGQICSMLILGTLATLGLWLLGVPYALLLGSFTAFMTFIPNLGPIIAAVPVLLIALTVGVDTAVYTSIFYVTLQGIEGYFITPMIHRRAISVPPVLIITIQFLLYYLIGFLGVLLAMPLIGCTMVIVKRLYIQDILGDPLEERSPFDLKGDNIF</sequence>
<dbReference type="GO" id="GO:0055085">
    <property type="term" value="P:transmembrane transport"/>
    <property type="evidence" value="ECO:0007669"/>
    <property type="project" value="TreeGrafter"/>
</dbReference>
<feature type="transmembrane region" description="Helical" evidence="6">
    <location>
        <begin position="72"/>
        <end position="93"/>
    </location>
</feature>